<name>A0ABR9RQE4_9ACTN</name>
<sequence>MPLPRSWARTLGATTALTVAAGVLMAPSTTAQPSVTQSSVAQPSVAQPSVEGASRASGAPSEETRLLPDGALGARAVRALERNGALAEAARRNGRTPRALRELLVSDPTFGVDRAGRLLVADERHPDLHDHADKAAEADGSDEVASSGRAGLAAPLAQTLDLHSRPGSNRTIYLDVDGHDLTDSWWEADGFHAGWDPAKDGPQFSDGELRLLQEVWARVAEDYAHYDVNVTTADPGHDALVRSSTSDDNFGMRALLSDSAALADAVAGPGTSTIGMAYIDIFNRVGADSPALVFSGRLGPDAAVVADTITHEVGHTLSLDHVSDSSTQLHHALMYPSVGRAPRTVWTRVDLDAIPAHGLSVVADEPGTSRADAPLTTTSPVHGTIAASTDVDWFRYDGCTTMAATARVATHGPNLDLHLSLHDAGGTQLAADAPQTTYTNGVLAGLDASLERTVTRGTYYLAVRGAGSAAGGGAGVYDNTASLGNYTLDVSGCASVPATAPGAPTAAAAVTTQDGTTTLTWSPPTTTGGAPVTSYVVRLGSGAAVTLPATARSHSAVTGAGVRVTASVAAVNAAGTSPAATVASLLPPPAPVHVGMESYDEISWLPVVVQQTEDPGTHLEIKAGGWTWSPVPLTRRTLIYKEDLPLGSVFEARVTNAAGASPWKSFTVGATAPPAPTPGPWPTPSPTPSPTESPSPSPTAVPSPSPTSSPSPSPTVSPSPTSAPTAAPTGAPTPGPTAGPTASPTAGPTSAPTAGPTTAPVPAPKVRPGKPRQVKAASGPRGGPKTVRVRWRAPKASGSHPVTRYRIVLRKVNARGKVVGKARVVVVTTRKARVTRQVRLGQGRWKVRVRAGSAAGWSAYSRWSRPVTAR</sequence>
<feature type="region of interest" description="Disordered" evidence="3">
    <location>
        <begin position="34"/>
        <end position="70"/>
    </location>
</feature>
<evidence type="ECO:0000259" key="5">
    <source>
        <dbReference type="PROSITE" id="PS50853"/>
    </source>
</evidence>
<evidence type="ECO:0000256" key="4">
    <source>
        <dbReference type="SAM" id="SignalP"/>
    </source>
</evidence>
<evidence type="ECO:0000256" key="1">
    <source>
        <dbReference type="ARBA" id="ARBA00023295"/>
    </source>
</evidence>
<comment type="caution">
    <text evidence="6">The sequence shown here is derived from an EMBL/GenBank/DDBJ whole genome shotgun (WGS) entry which is preliminary data.</text>
</comment>
<dbReference type="Gene3D" id="2.60.40.10">
    <property type="entry name" value="Immunoglobulins"/>
    <property type="match status" value="2"/>
</dbReference>
<dbReference type="EMBL" id="JADCSA010000003">
    <property type="protein sequence ID" value="MBE7323783.1"/>
    <property type="molecule type" value="Genomic_DNA"/>
</dbReference>
<feature type="compositionally biased region" description="Polar residues" evidence="3">
    <location>
        <begin position="34"/>
        <end position="47"/>
    </location>
</feature>
<proteinExistence type="predicted"/>
<dbReference type="PANTHER" id="PTHR48148">
    <property type="entry name" value="KERATINOCYTE PROLINE-RICH PROTEIN"/>
    <property type="match status" value="1"/>
</dbReference>
<feature type="compositionally biased region" description="Low complexity" evidence="3">
    <location>
        <begin position="718"/>
        <end position="730"/>
    </location>
</feature>
<feature type="domain" description="Fibronectin type-III" evidence="5">
    <location>
        <begin position="500"/>
        <end position="590"/>
    </location>
</feature>
<dbReference type="SUPFAM" id="SSF49265">
    <property type="entry name" value="Fibronectin type III"/>
    <property type="match status" value="2"/>
</dbReference>
<dbReference type="PANTHER" id="PTHR48148:SF3">
    <property type="entry name" value="KERATINOCYTE PROLINE-RICH PROTEIN"/>
    <property type="match status" value="1"/>
</dbReference>
<evidence type="ECO:0000256" key="2">
    <source>
        <dbReference type="ARBA" id="ARBA00023326"/>
    </source>
</evidence>
<dbReference type="InterPro" id="IPR003961">
    <property type="entry name" value="FN3_dom"/>
</dbReference>
<keyword evidence="2" id="KW-0624">Polysaccharide degradation</keyword>
<feature type="chain" id="PRO_5045837315" description="Fibronectin type-III domain-containing protein" evidence="4">
    <location>
        <begin position="32"/>
        <end position="870"/>
    </location>
</feature>
<dbReference type="SUPFAM" id="SSF55486">
    <property type="entry name" value="Metalloproteases ('zincins'), catalytic domain"/>
    <property type="match status" value="1"/>
</dbReference>
<feature type="region of interest" description="Disordered" evidence="3">
    <location>
        <begin position="664"/>
        <end position="786"/>
    </location>
</feature>
<feature type="signal peptide" evidence="4">
    <location>
        <begin position="1"/>
        <end position="31"/>
    </location>
</feature>
<dbReference type="PROSITE" id="PS50853">
    <property type="entry name" value="FN3"/>
    <property type="match status" value="2"/>
</dbReference>
<keyword evidence="2" id="KW-0119">Carbohydrate metabolism</keyword>
<reference evidence="6 7" key="1">
    <citation type="submission" date="2020-10" db="EMBL/GenBank/DDBJ databases">
        <title>Nocardioides sp. isolated from sludge.</title>
        <authorList>
            <person name="Zhang X."/>
        </authorList>
    </citation>
    <scope>NUCLEOTIDE SEQUENCE [LARGE SCALE GENOMIC DNA]</scope>
    <source>
        <strain evidence="6 7">Y6</strain>
    </source>
</reference>
<keyword evidence="4" id="KW-0732">Signal</keyword>
<keyword evidence="7" id="KW-1185">Reference proteome</keyword>
<organism evidence="6 7">
    <name type="scientific">Nocardioides malaquae</name>
    <dbReference type="NCBI Taxonomy" id="2773426"/>
    <lineage>
        <taxon>Bacteria</taxon>
        <taxon>Bacillati</taxon>
        <taxon>Actinomycetota</taxon>
        <taxon>Actinomycetes</taxon>
        <taxon>Propionibacteriales</taxon>
        <taxon>Nocardioidaceae</taxon>
        <taxon>Nocardioides</taxon>
    </lineage>
</organism>
<dbReference type="InterPro" id="IPR036116">
    <property type="entry name" value="FN3_sf"/>
</dbReference>
<dbReference type="CDD" id="cd00063">
    <property type="entry name" value="FN3"/>
    <property type="match status" value="1"/>
</dbReference>
<protein>
    <recommendedName>
        <fullName evidence="5">Fibronectin type-III domain-containing protein</fullName>
    </recommendedName>
</protein>
<feature type="compositionally biased region" description="Low complexity" evidence="3">
    <location>
        <begin position="738"/>
        <end position="758"/>
    </location>
</feature>
<dbReference type="Gene3D" id="3.40.390.10">
    <property type="entry name" value="Collagenase (Catalytic Domain)"/>
    <property type="match status" value="1"/>
</dbReference>
<dbReference type="InterPro" id="IPR024079">
    <property type="entry name" value="MetalloPept_cat_dom_sf"/>
</dbReference>
<evidence type="ECO:0000313" key="6">
    <source>
        <dbReference type="EMBL" id="MBE7323783.1"/>
    </source>
</evidence>
<feature type="compositionally biased region" description="Pro residues" evidence="3">
    <location>
        <begin position="673"/>
        <end position="717"/>
    </location>
</feature>
<accession>A0ABR9RQE4</accession>
<evidence type="ECO:0000313" key="7">
    <source>
        <dbReference type="Proteomes" id="UP000756387"/>
    </source>
</evidence>
<gene>
    <name evidence="6" type="ORF">IEQ44_03860</name>
</gene>
<dbReference type="InterPro" id="IPR013783">
    <property type="entry name" value="Ig-like_fold"/>
</dbReference>
<dbReference type="SMART" id="SM00060">
    <property type="entry name" value="FN3"/>
    <property type="match status" value="2"/>
</dbReference>
<feature type="domain" description="Fibronectin type-III" evidence="5">
    <location>
        <begin position="767"/>
        <end position="870"/>
    </location>
</feature>
<evidence type="ECO:0000256" key="3">
    <source>
        <dbReference type="SAM" id="MobiDB-lite"/>
    </source>
</evidence>
<dbReference type="Proteomes" id="UP000756387">
    <property type="component" value="Unassembled WGS sequence"/>
</dbReference>
<dbReference type="Gene3D" id="2.60.120.380">
    <property type="match status" value="1"/>
</dbReference>
<keyword evidence="1" id="KW-0378">Hydrolase</keyword>
<keyword evidence="1" id="KW-0326">Glycosidase</keyword>
<dbReference type="RefSeq" id="WP_193637123.1">
    <property type="nucleotide sequence ID" value="NZ_JADCSA010000003.1"/>
</dbReference>